<dbReference type="InterPro" id="IPR011051">
    <property type="entry name" value="RmlC_Cupin_sf"/>
</dbReference>
<dbReference type="InterPro" id="IPR014710">
    <property type="entry name" value="RmlC-like_jellyroll"/>
</dbReference>
<comment type="caution">
    <text evidence="2">The sequence shown here is derived from an EMBL/GenBank/DDBJ whole genome shotgun (WGS) entry which is preliminary data.</text>
</comment>
<dbReference type="Gene3D" id="2.60.120.10">
    <property type="entry name" value="Jelly Rolls"/>
    <property type="match status" value="1"/>
</dbReference>
<proteinExistence type="predicted"/>
<accession>A0A561T6W0</accession>
<dbReference type="EMBL" id="VIWT01000004">
    <property type="protein sequence ID" value="TWF82829.1"/>
    <property type="molecule type" value="Genomic_DNA"/>
</dbReference>
<evidence type="ECO:0000313" key="3">
    <source>
        <dbReference type="Proteomes" id="UP000317940"/>
    </source>
</evidence>
<feature type="domain" description="Cupin type-2" evidence="1">
    <location>
        <begin position="40"/>
        <end position="91"/>
    </location>
</feature>
<dbReference type="PANTHER" id="PTHR38599">
    <property type="entry name" value="CUPIN DOMAIN PROTEIN (AFU_ORTHOLOGUE AFUA_3G13620)"/>
    <property type="match status" value="1"/>
</dbReference>
<dbReference type="Pfam" id="PF07883">
    <property type="entry name" value="Cupin_2"/>
    <property type="match status" value="1"/>
</dbReference>
<dbReference type="Proteomes" id="UP000317940">
    <property type="component" value="Unassembled WGS sequence"/>
</dbReference>
<dbReference type="SUPFAM" id="SSF51182">
    <property type="entry name" value="RmlC-like cupins"/>
    <property type="match status" value="1"/>
</dbReference>
<dbReference type="AlphaFoldDB" id="A0A561T6W0"/>
<protein>
    <submittedName>
        <fullName evidence="2">Cupin domain</fullName>
    </submittedName>
</protein>
<keyword evidence="3" id="KW-1185">Reference proteome</keyword>
<name>A0A561T6W0_9ACTN</name>
<gene>
    <name evidence="2" type="ORF">FHX73_14311</name>
</gene>
<dbReference type="InterPro" id="IPR013096">
    <property type="entry name" value="Cupin_2"/>
</dbReference>
<reference evidence="2 3" key="1">
    <citation type="submission" date="2019-06" db="EMBL/GenBank/DDBJ databases">
        <title>Sequencing the genomes of 1000 actinobacteria strains.</title>
        <authorList>
            <person name="Klenk H.-P."/>
        </authorList>
    </citation>
    <scope>NUCLEOTIDE SEQUENCE [LARGE SCALE GENOMIC DNA]</scope>
    <source>
        <strain evidence="2 3">DSM 44826</strain>
    </source>
</reference>
<evidence type="ECO:0000313" key="2">
    <source>
        <dbReference type="EMBL" id="TWF82829.1"/>
    </source>
</evidence>
<sequence length="124" mass="13087">MPTSPRSTAGAPNIPGRTAAVLLDQPLPAPVTAHRVQIRRITLAPGTAAGLHVHNTPVFGNIETGSAVYQLEGGPAVVLTAGDVFYEPEGARVARFDAQDAGVTFLGYFLLDTDQQPEIEQPEQ</sequence>
<dbReference type="RefSeq" id="WP_211786431.1">
    <property type="nucleotide sequence ID" value="NZ_BAAAMZ010000009.1"/>
</dbReference>
<evidence type="ECO:0000259" key="1">
    <source>
        <dbReference type="Pfam" id="PF07883"/>
    </source>
</evidence>
<dbReference type="PANTHER" id="PTHR38599:SF1">
    <property type="entry name" value="CUPIN DOMAIN PROTEIN (AFU_ORTHOLOGUE AFUA_3G13620)"/>
    <property type="match status" value="1"/>
</dbReference>
<organism evidence="2 3">
    <name type="scientific">Kitasatospora viridis</name>
    <dbReference type="NCBI Taxonomy" id="281105"/>
    <lineage>
        <taxon>Bacteria</taxon>
        <taxon>Bacillati</taxon>
        <taxon>Actinomycetota</taxon>
        <taxon>Actinomycetes</taxon>
        <taxon>Kitasatosporales</taxon>
        <taxon>Streptomycetaceae</taxon>
        <taxon>Kitasatospora</taxon>
    </lineage>
</organism>